<evidence type="ECO:0000256" key="1">
    <source>
        <dbReference type="ARBA" id="ARBA00007435"/>
    </source>
</evidence>
<comment type="caution">
    <text evidence="3">The sequence shown here is derived from an EMBL/GenBank/DDBJ whole genome shotgun (WGS) entry which is preliminary data.</text>
</comment>
<organism evidence="3 4">
    <name type="scientific">Legionella oakridgensis</name>
    <dbReference type="NCBI Taxonomy" id="29423"/>
    <lineage>
        <taxon>Bacteria</taxon>
        <taxon>Pseudomonadati</taxon>
        <taxon>Pseudomonadota</taxon>
        <taxon>Gammaproteobacteria</taxon>
        <taxon>Legionellales</taxon>
        <taxon>Legionellaceae</taxon>
        <taxon>Legionella</taxon>
    </lineage>
</organism>
<dbReference type="InterPro" id="IPR000305">
    <property type="entry name" value="GIY-YIG_endonuc"/>
</dbReference>
<dbReference type="PATRIC" id="fig|29423.5.peg.1673"/>
<proteinExistence type="inferred from homology"/>
<dbReference type="GO" id="GO:0004519">
    <property type="term" value="F:endonuclease activity"/>
    <property type="evidence" value="ECO:0007669"/>
    <property type="project" value="UniProtKB-KW"/>
</dbReference>
<evidence type="ECO:0000259" key="2">
    <source>
        <dbReference type="PROSITE" id="PS50164"/>
    </source>
</evidence>
<dbReference type="CDD" id="cd10448">
    <property type="entry name" value="GIY-YIG_unchar_3"/>
    <property type="match status" value="1"/>
</dbReference>
<sequence>MRTESCVYLLTNKHNNVLYTGVTHDLIRRVYEHKNKLVAGFTQKYNVDRLVYFEVCSGIVMAIEREKQIKGWSRKKKHDLINALNPEWNDLYPSLL</sequence>
<dbReference type="PANTHER" id="PTHR34477:SF5">
    <property type="entry name" value="BSL5627 PROTEIN"/>
    <property type="match status" value="1"/>
</dbReference>
<dbReference type="AlphaFoldDB" id="A0A0W0X030"/>
<dbReference type="EMBL" id="LNYP01000029">
    <property type="protein sequence ID" value="KTD37921.1"/>
    <property type="molecule type" value="Genomic_DNA"/>
</dbReference>
<dbReference type="PANTHER" id="PTHR34477">
    <property type="entry name" value="UPF0213 PROTEIN YHBQ"/>
    <property type="match status" value="1"/>
</dbReference>
<reference evidence="3 4" key="1">
    <citation type="submission" date="2015-11" db="EMBL/GenBank/DDBJ databases">
        <title>Genomic analysis of 38 Legionella species identifies large and diverse effector repertoires.</title>
        <authorList>
            <person name="Burstein D."/>
            <person name="Amaro F."/>
            <person name="Zusman T."/>
            <person name="Lifshitz Z."/>
            <person name="Cohen O."/>
            <person name="Gilbert J.A."/>
            <person name="Pupko T."/>
            <person name="Shuman H.A."/>
            <person name="Segal G."/>
        </authorList>
    </citation>
    <scope>NUCLEOTIDE SEQUENCE [LARGE SCALE GENOMIC DNA]</scope>
    <source>
        <strain evidence="3 4">Oak Ridge-10</strain>
    </source>
</reference>
<dbReference type="Gene3D" id="3.40.1440.10">
    <property type="entry name" value="GIY-YIG endonuclease"/>
    <property type="match status" value="1"/>
</dbReference>
<evidence type="ECO:0000313" key="3">
    <source>
        <dbReference type="EMBL" id="KTD37921.1"/>
    </source>
</evidence>
<comment type="similarity">
    <text evidence="1">Belongs to the UPF0213 family.</text>
</comment>
<protein>
    <submittedName>
        <fullName evidence="3">Endonuclease</fullName>
    </submittedName>
</protein>
<dbReference type="SUPFAM" id="SSF82771">
    <property type="entry name" value="GIY-YIG endonuclease"/>
    <property type="match status" value="1"/>
</dbReference>
<gene>
    <name evidence="3" type="ORF">Loak_1597</name>
</gene>
<feature type="domain" description="GIY-YIG" evidence="2">
    <location>
        <begin position="3"/>
        <end position="80"/>
    </location>
</feature>
<dbReference type="InterPro" id="IPR050190">
    <property type="entry name" value="UPF0213_domain"/>
</dbReference>
<name>A0A0W0X030_9GAMM</name>
<keyword evidence="3" id="KW-0540">Nuclease</keyword>
<accession>A0A0W0X030</accession>
<dbReference type="InterPro" id="IPR035901">
    <property type="entry name" value="GIY-YIG_endonuc_sf"/>
</dbReference>
<keyword evidence="3" id="KW-0378">Hydrolase</keyword>
<keyword evidence="3" id="KW-0255">Endonuclease</keyword>
<dbReference type="PROSITE" id="PS50164">
    <property type="entry name" value="GIY_YIG"/>
    <property type="match status" value="1"/>
</dbReference>
<dbReference type="Pfam" id="PF01541">
    <property type="entry name" value="GIY-YIG"/>
    <property type="match status" value="1"/>
</dbReference>
<evidence type="ECO:0000313" key="4">
    <source>
        <dbReference type="Proteomes" id="UP000054858"/>
    </source>
</evidence>
<dbReference type="RefSeq" id="WP_025385066.1">
    <property type="nucleotide sequence ID" value="NZ_LNYP01000029.1"/>
</dbReference>
<dbReference type="Proteomes" id="UP000054858">
    <property type="component" value="Unassembled WGS sequence"/>
</dbReference>